<reference evidence="1" key="1">
    <citation type="journal article" date="2014" name="Front. Microbiol.">
        <title>High frequency of phylogenetically diverse reductive dehalogenase-homologous genes in deep subseafloor sedimentary metagenomes.</title>
        <authorList>
            <person name="Kawai M."/>
            <person name="Futagami T."/>
            <person name="Toyoda A."/>
            <person name="Takaki Y."/>
            <person name="Nishi S."/>
            <person name="Hori S."/>
            <person name="Arai W."/>
            <person name="Tsubouchi T."/>
            <person name="Morono Y."/>
            <person name="Uchiyama I."/>
            <person name="Ito T."/>
            <person name="Fujiyama A."/>
            <person name="Inagaki F."/>
            <person name="Takami H."/>
        </authorList>
    </citation>
    <scope>NUCLEOTIDE SEQUENCE</scope>
    <source>
        <strain evidence="1">Expedition CK06-06</strain>
    </source>
</reference>
<sequence>GQKNVLYCDTDSIKLRVRDLNTVNHLLHPDKLGALKVENRSIHLYLGGLKNYRTEHGRKIKGIPKKAVEIEKGVFEFTQFVRQTSHLRGGHSRGTIVKITSRELKAVYDKGIVSKNGKVTPFHF</sequence>
<gene>
    <name evidence="1" type="ORF">S03H2_69380</name>
</gene>
<accession>X1KTN5</accession>
<dbReference type="AlphaFoldDB" id="X1KTN5"/>
<protein>
    <submittedName>
        <fullName evidence="1">Uncharacterized protein</fullName>
    </submittedName>
</protein>
<comment type="caution">
    <text evidence="1">The sequence shown here is derived from an EMBL/GenBank/DDBJ whole genome shotgun (WGS) entry which is preliminary data.</text>
</comment>
<feature type="non-terminal residue" evidence="1">
    <location>
        <position position="1"/>
    </location>
</feature>
<dbReference type="InterPro" id="IPR023211">
    <property type="entry name" value="DNA_pol_palm_dom_sf"/>
</dbReference>
<dbReference type="EMBL" id="BARU01045829">
    <property type="protein sequence ID" value="GAH96975.1"/>
    <property type="molecule type" value="Genomic_DNA"/>
</dbReference>
<evidence type="ECO:0000313" key="1">
    <source>
        <dbReference type="EMBL" id="GAH96975.1"/>
    </source>
</evidence>
<proteinExistence type="predicted"/>
<dbReference type="Gene3D" id="3.90.1600.10">
    <property type="entry name" value="Palm domain of DNA polymerase"/>
    <property type="match status" value="1"/>
</dbReference>
<name>X1KTN5_9ZZZZ</name>
<organism evidence="1">
    <name type="scientific">marine sediment metagenome</name>
    <dbReference type="NCBI Taxonomy" id="412755"/>
    <lineage>
        <taxon>unclassified sequences</taxon>
        <taxon>metagenomes</taxon>
        <taxon>ecological metagenomes</taxon>
    </lineage>
</organism>
<dbReference type="InterPro" id="IPR043502">
    <property type="entry name" value="DNA/RNA_pol_sf"/>
</dbReference>
<dbReference type="SUPFAM" id="SSF56672">
    <property type="entry name" value="DNA/RNA polymerases"/>
    <property type="match status" value="1"/>
</dbReference>